<dbReference type="Pfam" id="PF12833">
    <property type="entry name" value="HTH_18"/>
    <property type="match status" value="1"/>
</dbReference>
<dbReference type="InterPro" id="IPR009057">
    <property type="entry name" value="Homeodomain-like_sf"/>
</dbReference>
<dbReference type="InterPro" id="IPR018060">
    <property type="entry name" value="HTH_AraC"/>
</dbReference>
<evidence type="ECO:0000313" key="6">
    <source>
        <dbReference type="Proteomes" id="UP001501509"/>
    </source>
</evidence>
<feature type="domain" description="HTH araC/xylS-type" evidence="4">
    <location>
        <begin position="218"/>
        <end position="319"/>
    </location>
</feature>
<evidence type="ECO:0000256" key="3">
    <source>
        <dbReference type="ARBA" id="ARBA00023163"/>
    </source>
</evidence>
<organism evidence="5 6">
    <name type="scientific">Actinomadura fulvescens</name>
    <dbReference type="NCBI Taxonomy" id="46160"/>
    <lineage>
        <taxon>Bacteria</taxon>
        <taxon>Bacillati</taxon>
        <taxon>Actinomycetota</taxon>
        <taxon>Actinomycetes</taxon>
        <taxon>Streptosporangiales</taxon>
        <taxon>Thermomonosporaceae</taxon>
        <taxon>Actinomadura</taxon>
    </lineage>
</organism>
<dbReference type="SUPFAM" id="SSF46689">
    <property type="entry name" value="Homeodomain-like"/>
    <property type="match status" value="1"/>
</dbReference>
<dbReference type="PANTHER" id="PTHR46796">
    <property type="entry name" value="HTH-TYPE TRANSCRIPTIONAL ACTIVATOR RHAS-RELATED"/>
    <property type="match status" value="1"/>
</dbReference>
<evidence type="ECO:0000256" key="1">
    <source>
        <dbReference type="ARBA" id="ARBA00023015"/>
    </source>
</evidence>
<keyword evidence="3" id="KW-0804">Transcription</keyword>
<dbReference type="Proteomes" id="UP001501509">
    <property type="component" value="Unassembled WGS sequence"/>
</dbReference>
<evidence type="ECO:0000313" key="5">
    <source>
        <dbReference type="EMBL" id="GAA2637700.1"/>
    </source>
</evidence>
<dbReference type="RefSeq" id="WP_344549093.1">
    <property type="nucleotide sequence ID" value="NZ_BAAATD010000023.1"/>
</dbReference>
<dbReference type="InterPro" id="IPR035418">
    <property type="entry name" value="AraC-bd_2"/>
</dbReference>
<keyword evidence="2" id="KW-0238">DNA-binding</keyword>
<dbReference type="Gene3D" id="1.10.10.60">
    <property type="entry name" value="Homeodomain-like"/>
    <property type="match status" value="1"/>
</dbReference>
<dbReference type="Pfam" id="PF14525">
    <property type="entry name" value="AraC_binding_2"/>
    <property type="match status" value="1"/>
</dbReference>
<name>A0ABP6DBG9_9ACTN</name>
<evidence type="ECO:0000259" key="4">
    <source>
        <dbReference type="PROSITE" id="PS01124"/>
    </source>
</evidence>
<dbReference type="PROSITE" id="PS01124">
    <property type="entry name" value="HTH_ARAC_FAMILY_2"/>
    <property type="match status" value="1"/>
</dbReference>
<dbReference type="EMBL" id="BAAATD010000023">
    <property type="protein sequence ID" value="GAA2637700.1"/>
    <property type="molecule type" value="Genomic_DNA"/>
</dbReference>
<dbReference type="SMART" id="SM00342">
    <property type="entry name" value="HTH_ARAC"/>
    <property type="match status" value="1"/>
</dbReference>
<accession>A0ABP6DBG9</accession>
<evidence type="ECO:0000256" key="2">
    <source>
        <dbReference type="ARBA" id="ARBA00023125"/>
    </source>
</evidence>
<proteinExistence type="predicted"/>
<keyword evidence="6" id="KW-1185">Reference proteome</keyword>
<comment type="caution">
    <text evidence="5">The sequence shown here is derived from an EMBL/GenBank/DDBJ whole genome shotgun (WGS) entry which is preliminary data.</text>
</comment>
<reference evidence="6" key="1">
    <citation type="journal article" date="2019" name="Int. J. Syst. Evol. Microbiol.">
        <title>The Global Catalogue of Microorganisms (GCM) 10K type strain sequencing project: providing services to taxonomists for standard genome sequencing and annotation.</title>
        <authorList>
            <consortium name="The Broad Institute Genomics Platform"/>
            <consortium name="The Broad Institute Genome Sequencing Center for Infectious Disease"/>
            <person name="Wu L."/>
            <person name="Ma J."/>
        </authorList>
    </citation>
    <scope>NUCLEOTIDE SEQUENCE [LARGE SCALE GENOMIC DNA]</scope>
    <source>
        <strain evidence="6">JCM 6833</strain>
    </source>
</reference>
<dbReference type="PANTHER" id="PTHR46796:SF6">
    <property type="entry name" value="ARAC SUBFAMILY"/>
    <property type="match status" value="1"/>
</dbReference>
<sequence length="324" mass="36369">MRLIRFSTERVPPRDRFECWQNRGDSAMMPTRLSCDDPGDFLGRARAVILTDVRVAVMTHPSVRISRPAKLVRRSDPEVYQVNLVLSGEAGLAQAGRDTVCGAGRFTIFDSSRPFEAWRTCAGDVTSGLTVQLPRRMLPLPADTADQLTAISFPAERGVSAVFAHWLTDLVHRAEELSEQDAPVLADITADLLGAALTQHLDRPAPQTAESRRRVLRLQIEHFVRQRLGDPGLSPASIADAHHISVRHLHELFAQQEMTVAAWIRHLRLEQCRGDLADPRFRSRPITAIAARWSFTDAAHFNRAFRAAYGMPPGHYRRHVLDER</sequence>
<dbReference type="InterPro" id="IPR050204">
    <property type="entry name" value="AraC_XylS_family_regulators"/>
</dbReference>
<keyword evidence="1" id="KW-0805">Transcription regulation</keyword>
<protein>
    <submittedName>
        <fullName evidence="5">Helix-turn-helix domain-containing protein</fullName>
    </submittedName>
</protein>
<gene>
    <name evidence="5" type="ORF">GCM10010411_91790</name>
</gene>